<protein>
    <recommendedName>
        <fullName evidence="1">DUF58 domain-containing protein</fullName>
    </recommendedName>
</protein>
<evidence type="ECO:0000259" key="1">
    <source>
        <dbReference type="Pfam" id="PF01882"/>
    </source>
</evidence>
<dbReference type="OrthoDB" id="9776116at2"/>
<dbReference type="KEGG" id="sus:Acid_5745"/>
<sequence length="294" mass="33064">MASAPLLDRAFLEKLERLTIHWQKSFAGLVGGHNKSRFPGSGQEFLDHRNFHQGDDLRAVNWRAFMRLEKLFLKMFQVEPRVPVRLLLDTSASMLTHGAAKWDYARKLAGALCYVGLVRLDTIEIQGFSGRLTQRVSSSGGRHRFSGVMDGISSIQAGGTTDYLRVVREFIGSYSQRGMVIVISDFLDDQSCEKALQYLTDFGYELMLLQVWADEDRTPPWTGELELRDSETGAAMKLDFDEEARQRYTESFDAYRVGLQTIALRSGGRYAGISTAQSLESVIFGDLIRARGIA</sequence>
<proteinExistence type="predicted"/>
<dbReference type="SUPFAM" id="SSF53300">
    <property type="entry name" value="vWA-like"/>
    <property type="match status" value="1"/>
</dbReference>
<gene>
    <name evidence="2" type="ordered locus">Acid_5745</name>
</gene>
<dbReference type="InterPro" id="IPR002881">
    <property type="entry name" value="DUF58"/>
</dbReference>
<dbReference type="HOGENOM" id="CLU_054927_3_1_0"/>
<dbReference type="STRING" id="234267.Acid_5745"/>
<organism evidence="2">
    <name type="scientific">Solibacter usitatus (strain Ellin6076)</name>
    <dbReference type="NCBI Taxonomy" id="234267"/>
    <lineage>
        <taxon>Bacteria</taxon>
        <taxon>Pseudomonadati</taxon>
        <taxon>Acidobacteriota</taxon>
        <taxon>Terriglobia</taxon>
        <taxon>Bryobacterales</taxon>
        <taxon>Solibacteraceae</taxon>
        <taxon>Candidatus Solibacter</taxon>
    </lineage>
</organism>
<dbReference type="Pfam" id="PF01882">
    <property type="entry name" value="DUF58"/>
    <property type="match status" value="1"/>
</dbReference>
<dbReference type="EMBL" id="CP000473">
    <property type="protein sequence ID" value="ABJ86692.1"/>
    <property type="molecule type" value="Genomic_DNA"/>
</dbReference>
<dbReference type="PANTHER" id="PTHR33608:SF7">
    <property type="entry name" value="DUF58 DOMAIN-CONTAINING PROTEIN"/>
    <property type="match status" value="1"/>
</dbReference>
<accession>Q01UH8</accession>
<dbReference type="PANTHER" id="PTHR33608">
    <property type="entry name" value="BLL2464 PROTEIN"/>
    <property type="match status" value="1"/>
</dbReference>
<dbReference type="Gene3D" id="3.40.50.410">
    <property type="entry name" value="von Willebrand factor, type A domain"/>
    <property type="match status" value="1"/>
</dbReference>
<dbReference type="InterPro" id="IPR036465">
    <property type="entry name" value="vWFA_dom_sf"/>
</dbReference>
<name>Q01UH8_SOLUE</name>
<feature type="domain" description="DUF58" evidence="1">
    <location>
        <begin position="48"/>
        <end position="252"/>
    </location>
</feature>
<dbReference type="InParanoid" id="Q01UH8"/>
<dbReference type="eggNOG" id="COG1721">
    <property type="taxonomic scope" value="Bacteria"/>
</dbReference>
<reference evidence="2" key="1">
    <citation type="submission" date="2006-10" db="EMBL/GenBank/DDBJ databases">
        <title>Complete sequence of Solibacter usitatus Ellin6076.</title>
        <authorList>
            <consortium name="US DOE Joint Genome Institute"/>
            <person name="Copeland A."/>
            <person name="Lucas S."/>
            <person name="Lapidus A."/>
            <person name="Barry K."/>
            <person name="Detter J.C."/>
            <person name="Glavina del Rio T."/>
            <person name="Hammon N."/>
            <person name="Israni S."/>
            <person name="Dalin E."/>
            <person name="Tice H."/>
            <person name="Pitluck S."/>
            <person name="Thompson L.S."/>
            <person name="Brettin T."/>
            <person name="Bruce D."/>
            <person name="Han C."/>
            <person name="Tapia R."/>
            <person name="Gilna P."/>
            <person name="Schmutz J."/>
            <person name="Larimer F."/>
            <person name="Land M."/>
            <person name="Hauser L."/>
            <person name="Kyrpides N."/>
            <person name="Mikhailova N."/>
            <person name="Janssen P.H."/>
            <person name="Kuske C.R."/>
            <person name="Richardson P."/>
        </authorList>
    </citation>
    <scope>NUCLEOTIDE SEQUENCE</scope>
    <source>
        <strain evidence="2">Ellin6076</strain>
    </source>
</reference>
<evidence type="ECO:0000313" key="2">
    <source>
        <dbReference type="EMBL" id="ABJ86692.1"/>
    </source>
</evidence>
<dbReference type="AlphaFoldDB" id="Q01UH8"/>